<evidence type="ECO:0000313" key="2">
    <source>
        <dbReference type="EMBL" id="MBX40288.1"/>
    </source>
</evidence>
<accession>A0A2P2NCT6</accession>
<proteinExistence type="predicted"/>
<feature type="transmembrane region" description="Helical" evidence="1">
    <location>
        <begin position="17"/>
        <end position="38"/>
    </location>
</feature>
<keyword evidence="1" id="KW-0812">Transmembrane</keyword>
<reference evidence="2" key="1">
    <citation type="submission" date="2018-02" db="EMBL/GenBank/DDBJ databases">
        <title>Rhizophora mucronata_Transcriptome.</title>
        <authorList>
            <person name="Meera S.P."/>
            <person name="Sreeshan A."/>
            <person name="Augustine A."/>
        </authorList>
    </citation>
    <scope>NUCLEOTIDE SEQUENCE</scope>
    <source>
        <tissue evidence="2">Leaf</tissue>
    </source>
</reference>
<name>A0A2P2NCT6_RHIMU</name>
<sequence>MHTEIDNLDGIQFDDSFIIVSTTLFVETLIYVYLMLVLSKFNCFS</sequence>
<keyword evidence="1" id="KW-1133">Transmembrane helix</keyword>
<evidence type="ECO:0000256" key="1">
    <source>
        <dbReference type="SAM" id="Phobius"/>
    </source>
</evidence>
<dbReference type="EMBL" id="GGEC01059804">
    <property type="protein sequence ID" value="MBX40288.1"/>
    <property type="molecule type" value="Transcribed_RNA"/>
</dbReference>
<organism evidence="2">
    <name type="scientific">Rhizophora mucronata</name>
    <name type="common">Asiatic mangrove</name>
    <dbReference type="NCBI Taxonomy" id="61149"/>
    <lineage>
        <taxon>Eukaryota</taxon>
        <taxon>Viridiplantae</taxon>
        <taxon>Streptophyta</taxon>
        <taxon>Embryophyta</taxon>
        <taxon>Tracheophyta</taxon>
        <taxon>Spermatophyta</taxon>
        <taxon>Magnoliopsida</taxon>
        <taxon>eudicotyledons</taxon>
        <taxon>Gunneridae</taxon>
        <taxon>Pentapetalae</taxon>
        <taxon>rosids</taxon>
        <taxon>fabids</taxon>
        <taxon>Malpighiales</taxon>
        <taxon>Rhizophoraceae</taxon>
        <taxon>Rhizophora</taxon>
    </lineage>
</organism>
<dbReference type="AlphaFoldDB" id="A0A2P2NCT6"/>
<protein>
    <submittedName>
        <fullName evidence="2">Uncharacterized protein</fullName>
    </submittedName>
</protein>
<keyword evidence="1" id="KW-0472">Membrane</keyword>